<dbReference type="InterPro" id="IPR051714">
    <property type="entry name" value="Znf_CCHC_NABP"/>
</dbReference>
<feature type="domain" description="CCHC-type" evidence="3">
    <location>
        <begin position="81"/>
        <end position="96"/>
    </location>
</feature>
<dbReference type="PROSITE" id="PS50158">
    <property type="entry name" value="ZF_CCHC"/>
    <property type="match status" value="4"/>
</dbReference>
<feature type="region of interest" description="Disordered" evidence="2">
    <location>
        <begin position="354"/>
        <end position="374"/>
    </location>
</feature>
<evidence type="ECO:0000313" key="5">
    <source>
        <dbReference type="Proteomes" id="UP001324427"/>
    </source>
</evidence>
<feature type="region of interest" description="Disordered" evidence="2">
    <location>
        <begin position="1"/>
        <end position="43"/>
    </location>
</feature>
<dbReference type="Proteomes" id="UP001324427">
    <property type="component" value="Unassembled WGS sequence"/>
</dbReference>
<organism evidence="4 5">
    <name type="scientific">Oleoguttula mirabilis</name>
    <dbReference type="NCBI Taxonomy" id="1507867"/>
    <lineage>
        <taxon>Eukaryota</taxon>
        <taxon>Fungi</taxon>
        <taxon>Dikarya</taxon>
        <taxon>Ascomycota</taxon>
        <taxon>Pezizomycotina</taxon>
        <taxon>Dothideomycetes</taxon>
        <taxon>Dothideomycetidae</taxon>
        <taxon>Mycosphaerellales</taxon>
        <taxon>Teratosphaeriaceae</taxon>
        <taxon>Oleoguttula</taxon>
    </lineage>
</organism>
<keyword evidence="1" id="KW-0479">Metal-binding</keyword>
<feature type="domain" description="CCHC-type" evidence="3">
    <location>
        <begin position="54"/>
        <end position="69"/>
    </location>
</feature>
<accession>A0AAV9J8N2</accession>
<dbReference type="Pfam" id="PF00098">
    <property type="entry name" value="zf-CCHC"/>
    <property type="match status" value="3"/>
</dbReference>
<evidence type="ECO:0000256" key="2">
    <source>
        <dbReference type="SAM" id="MobiDB-lite"/>
    </source>
</evidence>
<keyword evidence="5" id="KW-1185">Reference proteome</keyword>
<dbReference type="InterPro" id="IPR001878">
    <property type="entry name" value="Znf_CCHC"/>
</dbReference>
<keyword evidence="1" id="KW-0863">Zinc-finger</keyword>
<name>A0AAV9J8N2_9PEZI</name>
<gene>
    <name evidence="4" type="ORF">LTR36_007910</name>
</gene>
<dbReference type="EMBL" id="JAVFHQ010000052">
    <property type="protein sequence ID" value="KAK4541464.1"/>
    <property type="molecule type" value="Genomic_DNA"/>
</dbReference>
<protein>
    <recommendedName>
        <fullName evidence="3">CCHC-type domain-containing protein</fullName>
    </recommendedName>
</protein>
<dbReference type="SUPFAM" id="SSF57756">
    <property type="entry name" value="Retrovirus zinc finger-like domains"/>
    <property type="match status" value="4"/>
</dbReference>
<dbReference type="GO" id="GO:0008270">
    <property type="term" value="F:zinc ion binding"/>
    <property type="evidence" value="ECO:0007669"/>
    <property type="project" value="UniProtKB-KW"/>
</dbReference>
<proteinExistence type="predicted"/>
<dbReference type="Gene3D" id="4.10.60.10">
    <property type="entry name" value="Zinc finger, CCHC-type"/>
    <property type="match status" value="4"/>
</dbReference>
<evidence type="ECO:0000313" key="4">
    <source>
        <dbReference type="EMBL" id="KAK4541464.1"/>
    </source>
</evidence>
<dbReference type="InterPro" id="IPR036875">
    <property type="entry name" value="Znf_CCHC_sf"/>
</dbReference>
<dbReference type="AlphaFoldDB" id="A0AAV9J8N2"/>
<comment type="caution">
    <text evidence="4">The sequence shown here is derived from an EMBL/GenBank/DDBJ whole genome shotgun (WGS) entry which is preliminary data.</text>
</comment>
<evidence type="ECO:0000259" key="3">
    <source>
        <dbReference type="PROSITE" id="PS50158"/>
    </source>
</evidence>
<reference evidence="4 5" key="1">
    <citation type="submission" date="2021-11" db="EMBL/GenBank/DDBJ databases">
        <title>Black yeast isolated from Biological Soil Crust.</title>
        <authorList>
            <person name="Kurbessoian T."/>
        </authorList>
    </citation>
    <scope>NUCLEOTIDE SEQUENCE [LARGE SCALE GENOMIC DNA]</scope>
    <source>
        <strain evidence="4 5">CCFEE 5522</strain>
    </source>
</reference>
<feature type="domain" description="CCHC-type" evidence="3">
    <location>
        <begin position="107"/>
        <end position="122"/>
    </location>
</feature>
<feature type="domain" description="CCHC-type" evidence="3">
    <location>
        <begin position="278"/>
        <end position="294"/>
    </location>
</feature>
<dbReference type="GO" id="GO:0003676">
    <property type="term" value="F:nucleic acid binding"/>
    <property type="evidence" value="ECO:0007669"/>
    <property type="project" value="InterPro"/>
</dbReference>
<dbReference type="PANTHER" id="PTHR23002">
    <property type="entry name" value="ZINC FINGER CCHC DOMAIN CONTAINING PROTEIN"/>
    <property type="match status" value="1"/>
</dbReference>
<dbReference type="SMART" id="SM00343">
    <property type="entry name" value="ZnF_C2HC"/>
    <property type="match status" value="7"/>
</dbReference>
<sequence>MSGWDDTPAEASGGAWQADGGATGGDGFSADGPVDNVSKHANGDFEGAPADGGCRICHQDGHFARYCPDKKEGGGENSGGCFNCGQDGHNKADCTNPAVEREFTGACHACGNSGHRLADCPDKPAEACKVCKSTGHATSECTTNRMFANFADMGIHEISPEDAWKALEEADKDRDVDDIKKAVLTYAKAFPEVTFEELEQVFRDAEMNTHLIAKQQEVSDTHTIVNLQGQIDQEYVVSIQFSAKPRRAKFAEGWPENSEENSTRLAKAGLPMDRMVQKCHNCDQLGHAARDCSEEKKEREKPAITCAVCSAVSIPKGINHLGHMSKECPKPRDYSKVQCRLCENYGHGAARCPNPPAVAEGGDEVGGDATGGGW</sequence>
<keyword evidence="1" id="KW-0862">Zinc</keyword>
<evidence type="ECO:0000256" key="1">
    <source>
        <dbReference type="PROSITE-ProRule" id="PRU00047"/>
    </source>
</evidence>